<dbReference type="EMBL" id="CP045119">
    <property type="protein sequence ID" value="QIN84545.1"/>
    <property type="molecule type" value="Genomic_DNA"/>
</dbReference>
<dbReference type="InterPro" id="IPR000792">
    <property type="entry name" value="Tscrpt_reg_LuxR_C"/>
</dbReference>
<keyword evidence="3" id="KW-0238">DNA-binding</keyword>
<evidence type="ECO:0000256" key="3">
    <source>
        <dbReference type="ARBA" id="ARBA00023125"/>
    </source>
</evidence>
<dbReference type="CDD" id="cd17535">
    <property type="entry name" value="REC_NarL-like"/>
    <property type="match status" value="1"/>
</dbReference>
<dbReference type="AlphaFoldDB" id="A0A6G8QDH1"/>
<reference evidence="8 9" key="1">
    <citation type="submission" date="2019-10" db="EMBL/GenBank/DDBJ databases">
        <title>Rubrobacter sp nov SCSIO 52090 isolated from a deep-sea sediment in the South China Sea.</title>
        <authorList>
            <person name="Chen R.W."/>
        </authorList>
    </citation>
    <scope>NUCLEOTIDE SEQUENCE [LARGE SCALE GENOMIC DNA]</scope>
    <source>
        <strain evidence="8 9">SCSIO 52909</strain>
    </source>
</reference>
<dbReference type="InterPro" id="IPR058245">
    <property type="entry name" value="NreC/VraR/RcsB-like_REC"/>
</dbReference>
<dbReference type="GO" id="GO:0046983">
    <property type="term" value="F:protein dimerization activity"/>
    <property type="evidence" value="ECO:0007669"/>
    <property type="project" value="InterPro"/>
</dbReference>
<proteinExistence type="predicted"/>
<sequence>MHVGVRVRVTHFRLHALQGGHERRLVAGVGQPLVLLPETRPVGDVLPLLGGSLRCEHGEEQQVGHAPEAAFGEPPVDLHDEVLQDLTYALQEVQLSGTAAATPGEEGATGLREAEAALTRSVRGLRSAVHDLSLEPEAGGPFHRSVEALVELNRQMNPGCRLDLEVDESFPDELPTKTSKELLRVVQEALANARRHSEADRVRVVARVVQNERLRIEISDDGKGFDPEEVPAGVGTRGMRERVRALGGDLEVAGVPDGGARVTVEVPNDAVGDGVPVPPTERARVLLVDDHASFRQGVASALEAEPDLVVVGQAGSLAEARETLAGEQAVAVAVIDLGLPDGHGAELIASLRAANPRAQALVLSASLDRAEIARAVELGASGLLHKASSMAEIVDAVRRLGAGETILPLGEVVELLRFAGTHKEQEQEAHRALDSLTDREREILTLLAEGLDAAEISSQLHISAKTERNHVARILSKLGAHSRLQAVIFAARHGAVEIS</sequence>
<dbReference type="GO" id="GO:0016020">
    <property type="term" value="C:membrane"/>
    <property type="evidence" value="ECO:0007669"/>
    <property type="project" value="InterPro"/>
</dbReference>
<dbReference type="SUPFAM" id="SSF52172">
    <property type="entry name" value="CheY-like"/>
    <property type="match status" value="1"/>
</dbReference>
<accession>A0A6G8QDH1</accession>
<evidence type="ECO:0000259" key="5">
    <source>
        <dbReference type="PROSITE" id="PS50043"/>
    </source>
</evidence>
<dbReference type="SUPFAM" id="SSF55874">
    <property type="entry name" value="ATPase domain of HSP90 chaperone/DNA topoisomerase II/histidine kinase"/>
    <property type="match status" value="1"/>
</dbReference>
<dbReference type="InterPro" id="IPR001789">
    <property type="entry name" value="Sig_transdc_resp-reg_receiver"/>
</dbReference>
<dbReference type="InterPro" id="IPR011006">
    <property type="entry name" value="CheY-like_superfamily"/>
</dbReference>
<dbReference type="InterPro" id="IPR036890">
    <property type="entry name" value="HATPase_C_sf"/>
</dbReference>
<keyword evidence="2" id="KW-0418">Kinase</keyword>
<organism evidence="8 9">
    <name type="scientific">Rubrobacter tropicus</name>
    <dbReference type="NCBI Taxonomy" id="2653851"/>
    <lineage>
        <taxon>Bacteria</taxon>
        <taxon>Bacillati</taxon>
        <taxon>Actinomycetota</taxon>
        <taxon>Rubrobacteria</taxon>
        <taxon>Rubrobacterales</taxon>
        <taxon>Rubrobacteraceae</taxon>
        <taxon>Rubrobacter</taxon>
    </lineage>
</organism>
<dbReference type="PANTHER" id="PTHR43214">
    <property type="entry name" value="TWO-COMPONENT RESPONSE REGULATOR"/>
    <property type="match status" value="1"/>
</dbReference>
<protein>
    <submittedName>
        <fullName evidence="8">Response regulator</fullName>
    </submittedName>
</protein>
<dbReference type="PROSITE" id="PS50110">
    <property type="entry name" value="RESPONSE_REGULATORY"/>
    <property type="match status" value="1"/>
</dbReference>
<dbReference type="PANTHER" id="PTHR43214:SF42">
    <property type="entry name" value="TRANSCRIPTIONAL REGULATORY PROTEIN DESR"/>
    <property type="match status" value="1"/>
</dbReference>
<evidence type="ECO:0000256" key="2">
    <source>
        <dbReference type="ARBA" id="ARBA00022777"/>
    </source>
</evidence>
<keyword evidence="1 4" id="KW-0597">Phosphoprotein</keyword>
<dbReference type="Pfam" id="PF00072">
    <property type="entry name" value="Response_reg"/>
    <property type="match status" value="1"/>
</dbReference>
<dbReference type="CDD" id="cd06170">
    <property type="entry name" value="LuxR_C_like"/>
    <property type="match status" value="1"/>
</dbReference>
<dbReference type="InterPro" id="IPR039420">
    <property type="entry name" value="WalR-like"/>
</dbReference>
<dbReference type="InterPro" id="IPR011712">
    <property type="entry name" value="Sig_transdc_His_kin_sub3_dim/P"/>
</dbReference>
<dbReference type="SUPFAM" id="SSF46894">
    <property type="entry name" value="C-terminal effector domain of the bipartite response regulators"/>
    <property type="match status" value="1"/>
</dbReference>
<dbReference type="Pfam" id="PF02518">
    <property type="entry name" value="HATPase_c"/>
    <property type="match status" value="1"/>
</dbReference>
<feature type="domain" description="Histidine kinase" evidence="6">
    <location>
        <begin position="181"/>
        <end position="270"/>
    </location>
</feature>
<dbReference type="Gene3D" id="3.30.565.10">
    <property type="entry name" value="Histidine kinase-like ATPase, C-terminal domain"/>
    <property type="match status" value="1"/>
</dbReference>
<evidence type="ECO:0000313" key="8">
    <source>
        <dbReference type="EMBL" id="QIN84545.1"/>
    </source>
</evidence>
<dbReference type="InterPro" id="IPR003594">
    <property type="entry name" value="HATPase_dom"/>
</dbReference>
<dbReference type="GO" id="GO:0000155">
    <property type="term" value="F:phosphorelay sensor kinase activity"/>
    <property type="evidence" value="ECO:0007669"/>
    <property type="project" value="InterPro"/>
</dbReference>
<dbReference type="PROSITE" id="PS50043">
    <property type="entry name" value="HTH_LUXR_2"/>
    <property type="match status" value="1"/>
</dbReference>
<dbReference type="CDD" id="cd16917">
    <property type="entry name" value="HATPase_UhpB-NarQ-NarX-like"/>
    <property type="match status" value="1"/>
</dbReference>
<evidence type="ECO:0000256" key="4">
    <source>
        <dbReference type="PROSITE-ProRule" id="PRU00169"/>
    </source>
</evidence>
<gene>
    <name evidence="8" type="ORF">GBA63_19280</name>
</gene>
<dbReference type="Pfam" id="PF07730">
    <property type="entry name" value="HisKA_3"/>
    <property type="match status" value="1"/>
</dbReference>
<dbReference type="InterPro" id="IPR005467">
    <property type="entry name" value="His_kinase_dom"/>
</dbReference>
<dbReference type="Pfam" id="PF00196">
    <property type="entry name" value="GerE"/>
    <property type="match status" value="1"/>
</dbReference>
<evidence type="ECO:0000313" key="9">
    <source>
        <dbReference type="Proteomes" id="UP000501452"/>
    </source>
</evidence>
<evidence type="ECO:0000256" key="1">
    <source>
        <dbReference type="ARBA" id="ARBA00022553"/>
    </source>
</evidence>
<dbReference type="InterPro" id="IPR016032">
    <property type="entry name" value="Sig_transdc_resp-reg_C-effctor"/>
</dbReference>
<dbReference type="GO" id="GO:0003677">
    <property type="term" value="F:DNA binding"/>
    <property type="evidence" value="ECO:0007669"/>
    <property type="project" value="UniProtKB-KW"/>
</dbReference>
<feature type="domain" description="HTH luxR-type" evidence="5">
    <location>
        <begin position="429"/>
        <end position="494"/>
    </location>
</feature>
<name>A0A6G8QDH1_9ACTN</name>
<dbReference type="SMART" id="SM00448">
    <property type="entry name" value="REC"/>
    <property type="match status" value="1"/>
</dbReference>
<keyword evidence="2" id="KW-0808">Transferase</keyword>
<dbReference type="Proteomes" id="UP000501452">
    <property type="component" value="Chromosome"/>
</dbReference>
<evidence type="ECO:0000259" key="7">
    <source>
        <dbReference type="PROSITE" id="PS50110"/>
    </source>
</evidence>
<dbReference type="SMART" id="SM00421">
    <property type="entry name" value="HTH_LUXR"/>
    <property type="match status" value="1"/>
</dbReference>
<dbReference type="SMART" id="SM00387">
    <property type="entry name" value="HATPase_c"/>
    <property type="match status" value="1"/>
</dbReference>
<dbReference type="Gene3D" id="3.40.50.2300">
    <property type="match status" value="1"/>
</dbReference>
<feature type="modified residue" description="4-aspartylphosphate" evidence="4">
    <location>
        <position position="336"/>
    </location>
</feature>
<evidence type="ECO:0000259" key="6">
    <source>
        <dbReference type="PROSITE" id="PS50109"/>
    </source>
</evidence>
<keyword evidence="9" id="KW-1185">Reference proteome</keyword>
<dbReference type="PRINTS" id="PR00038">
    <property type="entry name" value="HTHLUXR"/>
</dbReference>
<feature type="domain" description="Response regulatory" evidence="7">
    <location>
        <begin position="284"/>
        <end position="401"/>
    </location>
</feature>
<dbReference type="PROSITE" id="PS50109">
    <property type="entry name" value="HIS_KIN"/>
    <property type="match status" value="1"/>
</dbReference>
<dbReference type="GO" id="GO:0006355">
    <property type="term" value="P:regulation of DNA-templated transcription"/>
    <property type="evidence" value="ECO:0007669"/>
    <property type="project" value="InterPro"/>
</dbReference>
<dbReference type="KEGG" id="rub:GBA63_19280"/>